<organism evidence="5 6">
    <name type="scientific">Azospirillum brasilense</name>
    <dbReference type="NCBI Taxonomy" id="192"/>
    <lineage>
        <taxon>Bacteria</taxon>
        <taxon>Pseudomonadati</taxon>
        <taxon>Pseudomonadota</taxon>
        <taxon>Alphaproteobacteria</taxon>
        <taxon>Rhodospirillales</taxon>
        <taxon>Azospirillaceae</taxon>
        <taxon>Azospirillum</taxon>
    </lineage>
</organism>
<sequence length="194" mass="21357">MISSAAPHHGLTDACREIVVMVGRFKRQESILSEPQGEGADALLPSGVTLPRAVREVHRAIARALQIRIVDHGVSMGQWYFLRALWEEDGLTQRELSQRVGMMEPTTVTALNNLERCDLVQRVRNPYDRRKVNIYLTPKGKALRADILPNVEEIEEAATQGIAPSELELTVSVLRRVSANLGGMPPAGGDDDLG</sequence>
<keyword evidence="2" id="KW-0238">DNA-binding</keyword>
<feature type="domain" description="HTH marR-type" evidence="4">
    <location>
        <begin position="47"/>
        <end position="179"/>
    </location>
</feature>
<dbReference type="InterPro" id="IPR036390">
    <property type="entry name" value="WH_DNA-bd_sf"/>
</dbReference>
<dbReference type="PANTHER" id="PTHR33164">
    <property type="entry name" value="TRANSCRIPTIONAL REGULATOR, MARR FAMILY"/>
    <property type="match status" value="1"/>
</dbReference>
<dbReference type="Pfam" id="PF12802">
    <property type="entry name" value="MarR_2"/>
    <property type="match status" value="1"/>
</dbReference>
<dbReference type="InterPro" id="IPR000835">
    <property type="entry name" value="HTH_MarR-typ"/>
</dbReference>
<dbReference type="PROSITE" id="PS50995">
    <property type="entry name" value="HTH_MARR_2"/>
    <property type="match status" value="1"/>
</dbReference>
<name>A0ABU4P898_AZOBR</name>
<keyword evidence="3" id="KW-0804">Transcription</keyword>
<evidence type="ECO:0000256" key="3">
    <source>
        <dbReference type="ARBA" id="ARBA00023163"/>
    </source>
</evidence>
<dbReference type="PANTHER" id="PTHR33164:SF64">
    <property type="entry name" value="TRANSCRIPTIONAL REGULATOR SLYA"/>
    <property type="match status" value="1"/>
</dbReference>
<evidence type="ECO:0000259" key="4">
    <source>
        <dbReference type="PROSITE" id="PS50995"/>
    </source>
</evidence>
<dbReference type="Gene3D" id="1.10.10.10">
    <property type="entry name" value="Winged helix-like DNA-binding domain superfamily/Winged helix DNA-binding domain"/>
    <property type="match status" value="1"/>
</dbReference>
<dbReference type="RefSeq" id="WP_244621355.1">
    <property type="nucleotide sequence ID" value="NZ_CP032339.1"/>
</dbReference>
<dbReference type="InterPro" id="IPR039422">
    <property type="entry name" value="MarR/SlyA-like"/>
</dbReference>
<dbReference type="InterPro" id="IPR036388">
    <property type="entry name" value="WH-like_DNA-bd_sf"/>
</dbReference>
<keyword evidence="6" id="KW-1185">Reference proteome</keyword>
<dbReference type="SMART" id="SM00347">
    <property type="entry name" value="HTH_MARR"/>
    <property type="match status" value="1"/>
</dbReference>
<dbReference type="GeneID" id="56448233"/>
<evidence type="ECO:0000313" key="5">
    <source>
        <dbReference type="EMBL" id="MDX5953925.1"/>
    </source>
</evidence>
<keyword evidence="1" id="KW-0805">Transcription regulation</keyword>
<evidence type="ECO:0000256" key="1">
    <source>
        <dbReference type="ARBA" id="ARBA00023015"/>
    </source>
</evidence>
<dbReference type="Proteomes" id="UP001277471">
    <property type="component" value="Unassembled WGS sequence"/>
</dbReference>
<comment type="caution">
    <text evidence="5">The sequence shown here is derived from an EMBL/GenBank/DDBJ whole genome shotgun (WGS) entry which is preliminary data.</text>
</comment>
<proteinExistence type="predicted"/>
<accession>A0ABU4P898</accession>
<dbReference type="SUPFAM" id="SSF46785">
    <property type="entry name" value="Winged helix' DNA-binding domain"/>
    <property type="match status" value="1"/>
</dbReference>
<evidence type="ECO:0000313" key="6">
    <source>
        <dbReference type="Proteomes" id="UP001277471"/>
    </source>
</evidence>
<protein>
    <submittedName>
        <fullName evidence="5">MarR family winged helix-turn-helix transcriptional regulator</fullName>
    </submittedName>
</protein>
<reference evidence="5 6" key="1">
    <citation type="submission" date="2023-11" db="EMBL/GenBank/DDBJ databases">
        <title>MicrobeMod: A computational toolkit for identifying prokaryotic methylation and restriction-modification with nanopore sequencing.</title>
        <authorList>
            <person name="Crits-Christoph A."/>
            <person name="Kang S.C."/>
            <person name="Lee H."/>
            <person name="Ostrov N."/>
        </authorList>
    </citation>
    <scope>NUCLEOTIDE SEQUENCE [LARGE SCALE GENOMIC DNA]</scope>
    <source>
        <strain evidence="5 6">ATCC 29145</strain>
    </source>
</reference>
<evidence type="ECO:0000256" key="2">
    <source>
        <dbReference type="ARBA" id="ARBA00023125"/>
    </source>
</evidence>
<dbReference type="PRINTS" id="PR00598">
    <property type="entry name" value="HTHMARR"/>
</dbReference>
<gene>
    <name evidence="5" type="ORF">SIM66_22365</name>
</gene>
<dbReference type="EMBL" id="JAWXYC010000004">
    <property type="protein sequence ID" value="MDX5953925.1"/>
    <property type="molecule type" value="Genomic_DNA"/>
</dbReference>